<dbReference type="EMBL" id="AAPJ01000006">
    <property type="protein sequence ID" value="EAS48926.1"/>
    <property type="molecule type" value="Genomic_DNA"/>
</dbReference>
<dbReference type="HOGENOM" id="CLU_1336241_0_0_5"/>
<comment type="caution">
    <text evidence="1">The sequence shown here is derived from an EMBL/GenBank/DDBJ whole genome shotgun (WGS) entry which is preliminary data.</text>
</comment>
<dbReference type="Proteomes" id="UP000000321">
    <property type="component" value="Unassembled WGS sequence"/>
</dbReference>
<name>Q1YFP7_AURMS</name>
<reference evidence="1 2" key="1">
    <citation type="journal article" date="2008" name="Appl. Environ. Microbiol.">
        <title>Genomic insights into Mn(II) oxidation by the marine alphaproteobacterium Aurantimonas sp. strain SI85-9A1.</title>
        <authorList>
            <person name="Dick G.J."/>
            <person name="Podell S."/>
            <person name="Johnson H.A."/>
            <person name="Rivera-Espinoza Y."/>
            <person name="Bernier-Latmani R."/>
            <person name="McCarthy J.K."/>
            <person name="Torpey J.W."/>
            <person name="Clement B.G."/>
            <person name="Gaasterland T."/>
            <person name="Tebo B.M."/>
        </authorList>
    </citation>
    <scope>NUCLEOTIDE SEQUENCE [LARGE SCALE GENOMIC DNA]</scope>
    <source>
        <strain evidence="1 2">SI85-9A1</strain>
    </source>
</reference>
<evidence type="ECO:0000313" key="2">
    <source>
        <dbReference type="Proteomes" id="UP000000321"/>
    </source>
</evidence>
<organism evidence="1 2">
    <name type="scientific">Aurantimonas manganoxydans (strain ATCC BAA-1229 / DSM 21871 / SI85-9A1)</name>
    <dbReference type="NCBI Taxonomy" id="287752"/>
    <lineage>
        <taxon>Bacteria</taxon>
        <taxon>Pseudomonadati</taxon>
        <taxon>Pseudomonadota</taxon>
        <taxon>Alphaproteobacteria</taxon>
        <taxon>Hyphomicrobiales</taxon>
        <taxon>Aurantimonadaceae</taxon>
        <taxon>Aurantimonas</taxon>
    </lineage>
</organism>
<dbReference type="AlphaFoldDB" id="Q1YFP7"/>
<proteinExistence type="predicted"/>
<gene>
    <name evidence="1" type="ORF">SI859A1_03133</name>
</gene>
<sequence>MEGRSEGPPMRPALPILFTLAIVGGCTSIPSRCYVTLDNGGGPTAEACETGPELIVRPITPTNAAYYVPPYVIAALSYEGFLVPREPAVDADTDVDADGEPAGPDAAATPAWPLPAAGQTPWRQTVTGTEGLAIAFADDEDGVTADDLERFWDAGLMVTPTRTAPPVGAPENRLPQAYTIDGEIRYRRPDAFHGMSFPISSALSP</sequence>
<accession>Q1YFP7</accession>
<keyword evidence="2" id="KW-1185">Reference proteome</keyword>
<dbReference type="PROSITE" id="PS51257">
    <property type="entry name" value="PROKAR_LIPOPROTEIN"/>
    <property type="match status" value="1"/>
</dbReference>
<dbReference type="BioCyc" id="AURANTIMONAS:SI859A1_03133-MONOMER"/>
<evidence type="ECO:0008006" key="3">
    <source>
        <dbReference type="Google" id="ProtNLM"/>
    </source>
</evidence>
<evidence type="ECO:0000313" key="1">
    <source>
        <dbReference type="EMBL" id="EAS48926.1"/>
    </source>
</evidence>
<protein>
    <recommendedName>
        <fullName evidence="3">Lipoprotein</fullName>
    </recommendedName>
</protein>